<sequence length="165" mass="19696">MSIYRIKQFYWSITAKIDSNDIEIINKYLNKKEQDLFKKLSEYEQKHCVNVTRDIIKFCSKNNIDSDNLIRAALLHDIGKIYSKLNPIEKSLVVMIDNVSKGRLKKFKRLQKVDIYYNHAEKGYKLLKSFGDYNERFLYLIKNHHNDYLFGDKELDILKKCDSMN</sequence>
<name>A0ABS1TE53_9CLOT</name>
<reference evidence="2 3" key="1">
    <citation type="submission" date="2021-01" db="EMBL/GenBank/DDBJ databases">
        <title>Genome public.</title>
        <authorList>
            <person name="Liu C."/>
            <person name="Sun Q."/>
        </authorList>
    </citation>
    <scope>NUCLEOTIDE SEQUENCE [LARGE SCALE GENOMIC DNA]</scope>
    <source>
        <strain evidence="2 3">YIM B02515</strain>
    </source>
</reference>
<dbReference type="EMBL" id="JAESWC010000014">
    <property type="protein sequence ID" value="MBL4937651.1"/>
    <property type="molecule type" value="Genomic_DNA"/>
</dbReference>
<evidence type="ECO:0000313" key="3">
    <source>
        <dbReference type="Proteomes" id="UP000632377"/>
    </source>
</evidence>
<accession>A0ABS1TE53</accession>
<evidence type="ECO:0000313" key="2">
    <source>
        <dbReference type="EMBL" id="MBL4937651.1"/>
    </source>
</evidence>
<evidence type="ECO:0000259" key="1">
    <source>
        <dbReference type="Pfam" id="PF01966"/>
    </source>
</evidence>
<protein>
    <submittedName>
        <fullName evidence="2">HDIG domain-containing protein</fullName>
    </submittedName>
</protein>
<feature type="domain" description="HD" evidence="1">
    <location>
        <begin position="46"/>
        <end position="149"/>
    </location>
</feature>
<proteinExistence type="predicted"/>
<gene>
    <name evidence="2" type="ORF">JK636_18215</name>
</gene>
<dbReference type="Gene3D" id="1.10.3210.10">
    <property type="entry name" value="Hypothetical protein af1432"/>
    <property type="match status" value="1"/>
</dbReference>
<dbReference type="NCBIfam" id="TIGR00277">
    <property type="entry name" value="HDIG"/>
    <property type="match status" value="1"/>
</dbReference>
<dbReference type="Proteomes" id="UP000632377">
    <property type="component" value="Unassembled WGS sequence"/>
</dbReference>
<organism evidence="2 3">
    <name type="scientific">Clostridium rhizosphaerae</name>
    <dbReference type="NCBI Taxonomy" id="2803861"/>
    <lineage>
        <taxon>Bacteria</taxon>
        <taxon>Bacillati</taxon>
        <taxon>Bacillota</taxon>
        <taxon>Clostridia</taxon>
        <taxon>Eubacteriales</taxon>
        <taxon>Clostridiaceae</taxon>
        <taxon>Clostridium</taxon>
    </lineage>
</organism>
<dbReference type="Pfam" id="PF01966">
    <property type="entry name" value="HD"/>
    <property type="match status" value="1"/>
</dbReference>
<dbReference type="SUPFAM" id="SSF109604">
    <property type="entry name" value="HD-domain/PDEase-like"/>
    <property type="match status" value="1"/>
</dbReference>
<dbReference type="RefSeq" id="WP_202750384.1">
    <property type="nucleotide sequence ID" value="NZ_JAESWC010000014.1"/>
</dbReference>
<comment type="caution">
    <text evidence="2">The sequence shown here is derived from an EMBL/GenBank/DDBJ whole genome shotgun (WGS) entry which is preliminary data.</text>
</comment>
<dbReference type="InterPro" id="IPR006674">
    <property type="entry name" value="HD_domain"/>
</dbReference>
<keyword evidence="3" id="KW-1185">Reference proteome</keyword>
<dbReference type="InterPro" id="IPR006675">
    <property type="entry name" value="HDIG_dom"/>
</dbReference>